<comment type="caution">
    <text evidence="1">The sequence shown here is derived from an EMBL/GenBank/DDBJ whole genome shotgun (WGS) entry which is preliminary data.</text>
</comment>
<dbReference type="Proteomes" id="UP000265520">
    <property type="component" value="Unassembled WGS sequence"/>
</dbReference>
<evidence type="ECO:0000313" key="1">
    <source>
        <dbReference type="EMBL" id="MCI96034.1"/>
    </source>
</evidence>
<dbReference type="EMBL" id="LXQA011403870">
    <property type="protein sequence ID" value="MCI96034.1"/>
    <property type="molecule type" value="Genomic_DNA"/>
</dbReference>
<evidence type="ECO:0000313" key="2">
    <source>
        <dbReference type="Proteomes" id="UP000265520"/>
    </source>
</evidence>
<proteinExistence type="predicted"/>
<dbReference type="AlphaFoldDB" id="A0A392W5Y3"/>
<protein>
    <submittedName>
        <fullName evidence="1">Uncharacterized protein</fullName>
    </submittedName>
</protein>
<organism evidence="1 2">
    <name type="scientific">Trifolium medium</name>
    <dbReference type="NCBI Taxonomy" id="97028"/>
    <lineage>
        <taxon>Eukaryota</taxon>
        <taxon>Viridiplantae</taxon>
        <taxon>Streptophyta</taxon>
        <taxon>Embryophyta</taxon>
        <taxon>Tracheophyta</taxon>
        <taxon>Spermatophyta</taxon>
        <taxon>Magnoliopsida</taxon>
        <taxon>eudicotyledons</taxon>
        <taxon>Gunneridae</taxon>
        <taxon>Pentapetalae</taxon>
        <taxon>rosids</taxon>
        <taxon>fabids</taxon>
        <taxon>Fabales</taxon>
        <taxon>Fabaceae</taxon>
        <taxon>Papilionoideae</taxon>
        <taxon>50 kb inversion clade</taxon>
        <taxon>NPAAA clade</taxon>
        <taxon>Hologalegina</taxon>
        <taxon>IRL clade</taxon>
        <taxon>Trifolieae</taxon>
        <taxon>Trifolium</taxon>
    </lineage>
</organism>
<name>A0A392W5Y3_9FABA</name>
<feature type="non-terminal residue" evidence="1">
    <location>
        <position position="22"/>
    </location>
</feature>
<accession>A0A392W5Y3</accession>
<sequence length="22" mass="2386">MSETICALPCKLALVNPFMNCS</sequence>
<keyword evidence="2" id="KW-1185">Reference proteome</keyword>
<reference evidence="1 2" key="1">
    <citation type="journal article" date="2018" name="Front. Plant Sci.">
        <title>Red Clover (Trifolium pratense) and Zigzag Clover (T. medium) - A Picture of Genomic Similarities and Differences.</title>
        <authorList>
            <person name="Dluhosova J."/>
            <person name="Istvanek J."/>
            <person name="Nedelnik J."/>
            <person name="Repkova J."/>
        </authorList>
    </citation>
    <scope>NUCLEOTIDE SEQUENCE [LARGE SCALE GENOMIC DNA]</scope>
    <source>
        <strain evidence="2">cv. 10/8</strain>
        <tissue evidence="1">Leaf</tissue>
    </source>
</reference>